<evidence type="ECO:0000313" key="3">
    <source>
        <dbReference type="Proteomes" id="UP000018877"/>
    </source>
</evidence>
<reference evidence="2 3" key="1">
    <citation type="journal article" date="2014" name="Environ. Microbiol.">
        <title>The nitrate-ammonifying and nosZ-carrying bacterium Bacillus vireti is a potent source and sink for nitric and nitrous oxide under high nitrate conditions.</title>
        <authorList>
            <person name="Mania D."/>
            <person name="Heylen K."/>
            <person name="van Spanning R.J."/>
            <person name="Frostegard A."/>
        </authorList>
    </citation>
    <scope>NUCLEOTIDE SEQUENCE [LARGE SCALE GENOMIC DNA]</scope>
    <source>
        <strain evidence="2 3">LMG 21834</strain>
    </source>
</reference>
<accession>A0AB94IL90</accession>
<proteinExistence type="predicted"/>
<dbReference type="EMBL" id="ALAN01000086">
    <property type="protein sequence ID" value="ETI67768.1"/>
    <property type="molecule type" value="Genomic_DNA"/>
</dbReference>
<feature type="transmembrane region" description="Helical" evidence="1">
    <location>
        <begin position="31"/>
        <end position="49"/>
    </location>
</feature>
<dbReference type="RefSeq" id="WP_024029381.1">
    <property type="nucleotide sequence ID" value="NZ_ALAN01000086.1"/>
</dbReference>
<keyword evidence="1" id="KW-0812">Transmembrane</keyword>
<protein>
    <submittedName>
        <fullName evidence="2">Uncharacterized protein</fullName>
    </submittedName>
</protein>
<evidence type="ECO:0000313" key="2">
    <source>
        <dbReference type="EMBL" id="ETI67768.1"/>
    </source>
</evidence>
<feature type="transmembrane region" description="Helical" evidence="1">
    <location>
        <begin position="81"/>
        <end position="102"/>
    </location>
</feature>
<keyword evidence="1" id="KW-0472">Membrane</keyword>
<comment type="caution">
    <text evidence="2">The sequence shown here is derived from an EMBL/GenBank/DDBJ whole genome shotgun (WGS) entry which is preliminary data.</text>
</comment>
<name>A0AB94IL90_9BACI</name>
<keyword evidence="3" id="KW-1185">Reference proteome</keyword>
<dbReference type="AlphaFoldDB" id="A0AB94IL90"/>
<dbReference type="Proteomes" id="UP000018877">
    <property type="component" value="Unassembled WGS sequence"/>
</dbReference>
<keyword evidence="1" id="KW-1133">Transmembrane helix</keyword>
<evidence type="ECO:0000256" key="1">
    <source>
        <dbReference type="SAM" id="Phobius"/>
    </source>
</evidence>
<sequence length="106" mass="12198">MFKKLVIIVITLLVLIGLSFGLSLYIQSKFFDYSFFVGLAVSIVIWFFTSKGGITTKNTDMLVQSTTGIKMEHQKFEFSPNLVFITSLFYTIVTFAGMLYQYRDYL</sequence>
<organism evidence="2 3">
    <name type="scientific">Neobacillus vireti LMG 21834</name>
    <dbReference type="NCBI Taxonomy" id="1131730"/>
    <lineage>
        <taxon>Bacteria</taxon>
        <taxon>Bacillati</taxon>
        <taxon>Bacillota</taxon>
        <taxon>Bacilli</taxon>
        <taxon>Bacillales</taxon>
        <taxon>Bacillaceae</taxon>
        <taxon>Neobacillus</taxon>
    </lineage>
</organism>
<gene>
    <name evidence="2" type="ORF">BAVI_16012</name>
</gene>